<dbReference type="GO" id="GO:0055085">
    <property type="term" value="P:transmembrane transport"/>
    <property type="evidence" value="ECO:0007669"/>
    <property type="project" value="UniProtKB-UniRule"/>
</dbReference>
<keyword evidence="6" id="KW-0813">Transport</keyword>
<evidence type="ECO:0000313" key="8">
    <source>
        <dbReference type="EMBL" id="PFN27411.1"/>
    </source>
</evidence>
<sequence length="659" mass="76085">MNFWQFAFKNVTRNSRAYFAYFVSSSFSIAVFFSFAVYLFHPKLQNFSMISEISGLMIFSEVVIVLFSFFFLLYSIGSFLKVRKKQFGILTILGISKKQLHRLVFTENMLIGILSIFFGMQFGLVFSQFFLLVTAKITHVPGIYLYWPTNAIILTIIAFLSLFIIVSAFTPMLIRTKKTVHLLKTNGGKQKERKPSIFISLFGAICLLGGYALAGNPKYFVSVSPQIGVIYMVSSIFVIPTLVTIGTYFFFSQISFLLIYILKARRKFYMKRINMLWISDLASRIRTNINMLFIVAMLSTVAFTMITFLYGFGKFIKLEVSRTSPFPISYFSYDANPFVTEHLNWLEQQLQKEHFPYEKIKVDIYETPLKEDKDVAIYNDVYAIRQSDYNKLADSLQMKQLFMDDNEAYVLTGTSYITIFNEFEQSYNRDYITLSSTNTKLRVKGYEHMSAIPSTFSYQTLVLPDIIVNNLPNTAKHISAYNYKVQNWEQTYKIADNFIKKVQKDRDKFQYEGPLIRSFEAASSLYKITSGSAAYFLIGTFLGVIFFIGAGSVLYFRMYTDLTNEQEKYITISKIGVTDLEMKRSATIQLSILFFVPYIMASIHTMFATKMLQDVIGLSLFKEVSAVLIIFGFVEIVFFLFIRSLYMQKLSQYTNGQNI</sequence>
<feature type="transmembrane region" description="Helical" evidence="6">
    <location>
        <begin position="533"/>
        <end position="556"/>
    </location>
</feature>
<evidence type="ECO:0000259" key="7">
    <source>
        <dbReference type="Pfam" id="PF02687"/>
    </source>
</evidence>
<evidence type="ECO:0000313" key="9">
    <source>
        <dbReference type="Proteomes" id="UP000225182"/>
    </source>
</evidence>
<dbReference type="InterPro" id="IPR027022">
    <property type="entry name" value="ABC_permease_BceB-typ"/>
</dbReference>
<evidence type="ECO:0000256" key="2">
    <source>
        <dbReference type="ARBA" id="ARBA00022475"/>
    </source>
</evidence>
<evidence type="ECO:0000256" key="5">
    <source>
        <dbReference type="ARBA" id="ARBA00023136"/>
    </source>
</evidence>
<dbReference type="InterPro" id="IPR052536">
    <property type="entry name" value="ABC-4_Integral_Memb_Prot"/>
</dbReference>
<evidence type="ECO:0000256" key="4">
    <source>
        <dbReference type="ARBA" id="ARBA00022989"/>
    </source>
</evidence>
<evidence type="ECO:0000256" key="3">
    <source>
        <dbReference type="ARBA" id="ARBA00022692"/>
    </source>
</evidence>
<dbReference type="AlphaFoldDB" id="A0A2B1KMW2"/>
<dbReference type="Pfam" id="PF02687">
    <property type="entry name" value="FtsX"/>
    <property type="match status" value="1"/>
</dbReference>
<dbReference type="GO" id="GO:0005886">
    <property type="term" value="C:plasma membrane"/>
    <property type="evidence" value="ECO:0007669"/>
    <property type="project" value="UniProtKB-SubCell"/>
</dbReference>
<comment type="caution">
    <text evidence="8">The sequence shown here is derived from an EMBL/GenBank/DDBJ whole genome shotgun (WGS) entry which is preliminary data.</text>
</comment>
<comment type="similarity">
    <text evidence="6">Belongs to the ABC-4 integral membrane protein family.</text>
</comment>
<name>A0A2B1KMW2_BACCE</name>
<feature type="transmembrane region" description="Helical" evidence="6">
    <location>
        <begin position="291"/>
        <end position="312"/>
    </location>
</feature>
<feature type="transmembrane region" description="Helical" evidence="6">
    <location>
        <begin position="109"/>
        <end position="131"/>
    </location>
</feature>
<accession>A0A2B1KMW2</accession>
<feature type="transmembrane region" description="Helical" evidence="6">
    <location>
        <begin position="592"/>
        <end position="612"/>
    </location>
</feature>
<evidence type="ECO:0000256" key="6">
    <source>
        <dbReference type="PIRNR" id="PIRNR018968"/>
    </source>
</evidence>
<gene>
    <name evidence="8" type="ORF">COJ50_08350</name>
</gene>
<dbReference type="InterPro" id="IPR003838">
    <property type="entry name" value="ABC3_permease_C"/>
</dbReference>
<feature type="transmembrane region" description="Helical" evidence="6">
    <location>
        <begin position="229"/>
        <end position="262"/>
    </location>
</feature>
<organism evidence="8 9">
    <name type="scientific">Bacillus cereus</name>
    <dbReference type="NCBI Taxonomy" id="1396"/>
    <lineage>
        <taxon>Bacteria</taxon>
        <taxon>Bacillati</taxon>
        <taxon>Bacillota</taxon>
        <taxon>Bacilli</taxon>
        <taxon>Bacillales</taxon>
        <taxon>Bacillaceae</taxon>
        <taxon>Bacillus</taxon>
        <taxon>Bacillus cereus group</taxon>
    </lineage>
</organism>
<feature type="transmembrane region" description="Helical" evidence="6">
    <location>
        <begin position="195"/>
        <end position="214"/>
    </location>
</feature>
<reference evidence="8 9" key="1">
    <citation type="submission" date="2017-09" db="EMBL/GenBank/DDBJ databases">
        <title>Large-scale bioinformatics analysis of Bacillus genomes uncovers conserved roles of natural products in bacterial physiology.</title>
        <authorList>
            <consortium name="Agbiome Team Llc"/>
            <person name="Bleich R.M."/>
            <person name="Grubbs K.J."/>
            <person name="Santa Maria K.C."/>
            <person name="Allen S.E."/>
            <person name="Farag S."/>
            <person name="Shank E.A."/>
            <person name="Bowers A."/>
        </authorList>
    </citation>
    <scope>NUCLEOTIDE SEQUENCE [LARGE SCALE GENOMIC DNA]</scope>
    <source>
        <strain evidence="8 9">AFS076905</strain>
    </source>
</reference>
<dbReference type="RefSeq" id="WP_098540180.1">
    <property type="nucleotide sequence ID" value="NZ_NUYN01000012.1"/>
</dbReference>
<feature type="transmembrane region" description="Helical" evidence="6">
    <location>
        <begin position="53"/>
        <end position="76"/>
    </location>
</feature>
<feature type="transmembrane region" description="Helical" evidence="6">
    <location>
        <begin position="151"/>
        <end position="174"/>
    </location>
</feature>
<feature type="transmembrane region" description="Helical" evidence="6">
    <location>
        <begin position="624"/>
        <end position="642"/>
    </location>
</feature>
<dbReference type="EMBL" id="NUYN01000012">
    <property type="protein sequence ID" value="PFN27411.1"/>
    <property type="molecule type" value="Genomic_DNA"/>
</dbReference>
<keyword evidence="2 6" id="KW-1003">Cell membrane</keyword>
<proteinExistence type="inferred from homology"/>
<protein>
    <submittedName>
        <fullName evidence="8">ABC transporter permease</fullName>
    </submittedName>
</protein>
<feature type="transmembrane region" description="Helical" evidence="6">
    <location>
        <begin position="18"/>
        <end position="41"/>
    </location>
</feature>
<evidence type="ECO:0000256" key="1">
    <source>
        <dbReference type="ARBA" id="ARBA00004651"/>
    </source>
</evidence>
<keyword evidence="5 6" id="KW-0472">Membrane</keyword>
<feature type="domain" description="ABC3 transporter permease C-terminal" evidence="7">
    <location>
        <begin position="62"/>
        <end position="176"/>
    </location>
</feature>
<comment type="subcellular location">
    <subcellularLocation>
        <location evidence="1 6">Cell membrane</location>
        <topology evidence="1 6">Multi-pass membrane protein</topology>
    </subcellularLocation>
</comment>
<dbReference type="PANTHER" id="PTHR46795:SF2">
    <property type="entry name" value="ABC TRANSPORTER, PERMEASE PROTEIN"/>
    <property type="match status" value="1"/>
</dbReference>
<keyword evidence="3 6" id="KW-0812">Transmembrane</keyword>
<keyword evidence="4 6" id="KW-1133">Transmembrane helix</keyword>
<dbReference type="Proteomes" id="UP000225182">
    <property type="component" value="Unassembled WGS sequence"/>
</dbReference>
<dbReference type="PANTHER" id="PTHR46795">
    <property type="entry name" value="ABC TRANSPORTER PERMEASE-RELATED-RELATED"/>
    <property type="match status" value="1"/>
</dbReference>
<dbReference type="PIRSF" id="PIRSF018968">
    <property type="entry name" value="ABC_permease_BceB"/>
    <property type="match status" value="1"/>
</dbReference>